<feature type="coiled-coil region" evidence="3">
    <location>
        <begin position="231"/>
        <end position="290"/>
    </location>
</feature>
<dbReference type="PANTHER" id="PTHR23239:SF367">
    <property type="entry name" value="KERATIN 15-RELATED"/>
    <property type="match status" value="1"/>
</dbReference>
<dbReference type="FunFam" id="1.20.5.170:FF:000002">
    <property type="entry name" value="Type I keratin KA11"/>
    <property type="match status" value="1"/>
</dbReference>
<dbReference type="GO" id="GO:0005882">
    <property type="term" value="C:intermediate filament"/>
    <property type="evidence" value="ECO:0007669"/>
    <property type="project" value="UniProtKB-KW"/>
</dbReference>
<accession>A0ABD1KP11</accession>
<protein>
    <recommendedName>
        <fullName evidence="4">IF rod domain-containing protein</fullName>
    </recommendedName>
</protein>
<dbReference type="SUPFAM" id="SSF64593">
    <property type="entry name" value="Intermediate filament protein, coiled coil region"/>
    <property type="match status" value="2"/>
</dbReference>
<dbReference type="FunFam" id="1.20.5.500:FF:000001">
    <property type="entry name" value="Type II keratin 23"/>
    <property type="match status" value="1"/>
</dbReference>
<dbReference type="EMBL" id="JBHFQA010000003">
    <property type="protein sequence ID" value="KAL2100681.1"/>
    <property type="molecule type" value="Genomic_DNA"/>
</dbReference>
<evidence type="ECO:0000313" key="6">
    <source>
        <dbReference type="Proteomes" id="UP001591681"/>
    </source>
</evidence>
<organism evidence="5 6">
    <name type="scientific">Coilia grayii</name>
    <name type="common">Gray's grenadier anchovy</name>
    <dbReference type="NCBI Taxonomy" id="363190"/>
    <lineage>
        <taxon>Eukaryota</taxon>
        <taxon>Metazoa</taxon>
        <taxon>Chordata</taxon>
        <taxon>Craniata</taxon>
        <taxon>Vertebrata</taxon>
        <taxon>Euteleostomi</taxon>
        <taxon>Actinopterygii</taxon>
        <taxon>Neopterygii</taxon>
        <taxon>Teleostei</taxon>
        <taxon>Clupei</taxon>
        <taxon>Clupeiformes</taxon>
        <taxon>Clupeoidei</taxon>
        <taxon>Engraulidae</taxon>
        <taxon>Coilinae</taxon>
        <taxon>Coilia</taxon>
    </lineage>
</organism>
<dbReference type="PRINTS" id="PR01248">
    <property type="entry name" value="TYPE1KERATIN"/>
</dbReference>
<feature type="domain" description="IF rod" evidence="4">
    <location>
        <begin position="8"/>
        <end position="319"/>
    </location>
</feature>
<keyword evidence="6" id="KW-1185">Reference proteome</keyword>
<gene>
    <name evidence="5" type="ORF">ACEWY4_002442</name>
</gene>
<evidence type="ECO:0000256" key="1">
    <source>
        <dbReference type="ARBA" id="ARBA00022754"/>
    </source>
</evidence>
<evidence type="ECO:0000256" key="2">
    <source>
        <dbReference type="ARBA" id="ARBA00023054"/>
    </source>
</evidence>
<name>A0ABD1KP11_9TELE</name>
<dbReference type="Gene3D" id="1.20.5.170">
    <property type="match status" value="1"/>
</dbReference>
<dbReference type="Pfam" id="PF00038">
    <property type="entry name" value="Filament"/>
    <property type="match status" value="1"/>
</dbReference>
<dbReference type="InterPro" id="IPR002957">
    <property type="entry name" value="Keratin_I"/>
</dbReference>
<dbReference type="InterPro" id="IPR039008">
    <property type="entry name" value="IF_rod_dom"/>
</dbReference>
<dbReference type="Proteomes" id="UP001591681">
    <property type="component" value="Unassembled WGS sequence"/>
</dbReference>
<evidence type="ECO:0000313" key="5">
    <source>
        <dbReference type="EMBL" id="KAL2100681.1"/>
    </source>
</evidence>
<proteinExistence type="predicted"/>
<dbReference type="Gene3D" id="1.20.5.1160">
    <property type="entry name" value="Vasodilator-stimulated phosphoprotein"/>
    <property type="match status" value="1"/>
</dbReference>
<evidence type="ECO:0000259" key="4">
    <source>
        <dbReference type="PROSITE" id="PS51842"/>
    </source>
</evidence>
<evidence type="ECO:0000256" key="3">
    <source>
        <dbReference type="SAM" id="Coils"/>
    </source>
</evidence>
<feature type="coiled-coil region" evidence="3">
    <location>
        <begin position="12"/>
        <end position="46"/>
    </location>
</feature>
<dbReference type="PANTHER" id="PTHR23239">
    <property type="entry name" value="INTERMEDIATE FILAMENT"/>
    <property type="match status" value="1"/>
</dbReference>
<reference evidence="5 6" key="1">
    <citation type="submission" date="2024-09" db="EMBL/GenBank/DDBJ databases">
        <title>A chromosome-level genome assembly of Gray's grenadier anchovy, Coilia grayii.</title>
        <authorList>
            <person name="Fu Z."/>
        </authorList>
    </citation>
    <scope>NUCLEOTIDE SEQUENCE [LARGE SCALE GENOMIC DNA]</scope>
    <source>
        <strain evidence="5">G4</strain>
        <tissue evidence="5">Muscle</tissue>
    </source>
</reference>
<sequence>MEESSAAEKFTMQNLNDRLSSYLDKVRSLEKANAELELKIRQYLESKTSIEAHDYRPYLTVIAELQAKIHAFLGTKGSIHLSIDNANLALDDFKLKYENEIAIRQTVEADVAGLKAVLGDLLHAKADLAARLTGYQEDLVIIKKNHEEDLFALRGKLGHKVNVEVDAAPQGDLTAVLAGVREHYEAVAAKNRKELEVWFQNKTESLKKEVTTSTTTLQVSSSEVTTMKSTLQALQIELASITSMKASLETTLAETQTRYASMLAGFQSQVSSLEAQLAQLRSDLETQGAEYKILLDIKTRLELEIAEYSRLLDGNISGSASSSTTRTKYVTVVEEVVDGKVVSSSSSSSNYLSRRS</sequence>
<dbReference type="SMART" id="SM01391">
    <property type="entry name" value="Filament"/>
    <property type="match status" value="1"/>
</dbReference>
<dbReference type="Gene3D" id="1.20.5.500">
    <property type="entry name" value="Single helix bin"/>
    <property type="match status" value="1"/>
</dbReference>
<keyword evidence="2 3" id="KW-0175">Coiled coil</keyword>
<dbReference type="PROSITE" id="PS51842">
    <property type="entry name" value="IF_ROD_2"/>
    <property type="match status" value="1"/>
</dbReference>
<dbReference type="AlphaFoldDB" id="A0ABD1KP11"/>
<keyword evidence="1" id="KW-0403">Intermediate filament</keyword>
<comment type="caution">
    <text evidence="5">The sequence shown here is derived from an EMBL/GenBank/DDBJ whole genome shotgun (WGS) entry which is preliminary data.</text>
</comment>